<evidence type="ECO:0000313" key="3">
    <source>
        <dbReference type="Proteomes" id="UP000475862"/>
    </source>
</evidence>
<comment type="caution">
    <text evidence="2">The sequence shown here is derived from an EMBL/GenBank/DDBJ whole genome shotgun (WGS) entry which is preliminary data.</text>
</comment>
<dbReference type="InterPro" id="IPR048366">
    <property type="entry name" value="TNP-like_GBD"/>
</dbReference>
<dbReference type="EMBL" id="VYZN01000070">
    <property type="protein sequence ID" value="KAE9524201.1"/>
    <property type="molecule type" value="Genomic_DNA"/>
</dbReference>
<evidence type="ECO:0000313" key="2">
    <source>
        <dbReference type="EMBL" id="KAE9524201.1"/>
    </source>
</evidence>
<name>A0A6G0T2Q4_APHGL</name>
<keyword evidence="3" id="KW-1185">Reference proteome</keyword>
<dbReference type="Proteomes" id="UP000475862">
    <property type="component" value="Unassembled WGS sequence"/>
</dbReference>
<protein>
    <recommendedName>
        <fullName evidence="1">Transposable element P transposase-like GTP-binding insertion domain-containing protein</fullName>
    </recommendedName>
</protein>
<feature type="domain" description="Transposable element P transposase-like GTP-binding insertion" evidence="1">
    <location>
        <begin position="1"/>
        <end position="56"/>
    </location>
</feature>
<proteinExistence type="predicted"/>
<evidence type="ECO:0000259" key="1">
    <source>
        <dbReference type="Pfam" id="PF21788"/>
    </source>
</evidence>
<organism evidence="2 3">
    <name type="scientific">Aphis glycines</name>
    <name type="common">Soybean aphid</name>
    <dbReference type="NCBI Taxonomy" id="307491"/>
    <lineage>
        <taxon>Eukaryota</taxon>
        <taxon>Metazoa</taxon>
        <taxon>Ecdysozoa</taxon>
        <taxon>Arthropoda</taxon>
        <taxon>Hexapoda</taxon>
        <taxon>Insecta</taxon>
        <taxon>Pterygota</taxon>
        <taxon>Neoptera</taxon>
        <taxon>Paraneoptera</taxon>
        <taxon>Hemiptera</taxon>
        <taxon>Sternorrhyncha</taxon>
        <taxon>Aphidomorpha</taxon>
        <taxon>Aphidoidea</taxon>
        <taxon>Aphididae</taxon>
        <taxon>Aphidini</taxon>
        <taxon>Aphis</taxon>
        <taxon>Aphis</taxon>
    </lineage>
</organism>
<dbReference type="AlphaFoldDB" id="A0A6G0T2Q4"/>
<sequence>MRVKYASQIFSHTIVTVITTLISNKNLPYTVFDTIEFIDNMDTLFDIFNSHPVSNKISDGNKIGFKRFCLPFTKSEDQKSFLNCMTNYFKNLEVQKFDALKNEWISINRQYNITFINSWLILIAGLTRLYSNLSNDNQEISNLEICTYRLNQDCLENFFEGANCVKDLDDILVNLEKVPIQDGISYPSYIVCHMWHRLVFPLKMKSSTFYHQLRYIRSISEGSVNNYKDLDLPEQNTLTYICGNSIKQCLTIRQYQICLDYAQTNVPTSSLFHNLVIPNSSFYEYVFCIDNIFNNNFIQFAHRPNVGKSLQDLMLNATFLNHPYSEWSDE</sequence>
<accession>A0A6G0T2Q4</accession>
<dbReference type="Pfam" id="PF21788">
    <property type="entry name" value="TNP-like_GBD"/>
    <property type="match status" value="1"/>
</dbReference>
<reference evidence="2 3" key="1">
    <citation type="submission" date="2019-08" db="EMBL/GenBank/DDBJ databases">
        <title>The genome of the soybean aphid Biotype 1, its phylome, world population structure and adaptation to the North American continent.</title>
        <authorList>
            <person name="Giordano R."/>
            <person name="Donthu R.K."/>
            <person name="Hernandez A.G."/>
            <person name="Wright C.L."/>
            <person name="Zimin A.V."/>
        </authorList>
    </citation>
    <scope>NUCLEOTIDE SEQUENCE [LARGE SCALE GENOMIC DNA]</scope>
    <source>
        <tissue evidence="2">Whole aphids</tissue>
    </source>
</reference>
<gene>
    <name evidence="2" type="ORF">AGLY_015240</name>
</gene>
<dbReference type="OrthoDB" id="6778765at2759"/>